<dbReference type="Proteomes" id="UP001227964">
    <property type="component" value="Unassembled WGS sequence"/>
</dbReference>
<evidence type="ECO:0000313" key="2">
    <source>
        <dbReference type="Proteomes" id="UP001227964"/>
    </source>
</evidence>
<dbReference type="Pfam" id="PF16868">
    <property type="entry name" value="NMT1_3"/>
    <property type="match status" value="1"/>
</dbReference>
<dbReference type="InterPro" id="IPR011852">
    <property type="entry name" value="TRAP_TAXI"/>
</dbReference>
<organism evidence="1 2">
    <name type="scientific">Marinobacter azerbaijanicus</name>
    <dbReference type="NCBI Taxonomy" id="3050455"/>
    <lineage>
        <taxon>Bacteria</taxon>
        <taxon>Pseudomonadati</taxon>
        <taxon>Pseudomonadota</taxon>
        <taxon>Gammaproteobacteria</taxon>
        <taxon>Pseudomonadales</taxon>
        <taxon>Marinobacteraceae</taxon>
        <taxon>Marinobacter</taxon>
    </lineage>
</organism>
<comment type="caution">
    <text evidence="1">The sequence shown here is derived from an EMBL/GenBank/DDBJ whole genome shotgun (WGS) entry which is preliminary data.</text>
</comment>
<dbReference type="SUPFAM" id="SSF53850">
    <property type="entry name" value="Periplasmic binding protein-like II"/>
    <property type="match status" value="1"/>
</dbReference>
<gene>
    <name evidence="1" type="ORF">QPM17_19085</name>
</gene>
<dbReference type="PANTHER" id="PTHR42941">
    <property type="entry name" value="SLL1037 PROTEIN"/>
    <property type="match status" value="1"/>
</dbReference>
<sequence>MYTNAKFVGSRIISVLFFVAALLGWGLNSGLAATQSDIAFNSDDPIRYVITGGSATGYFQSVFEAINSVVRNRYPGSTVNIRPGSPAGSLLEIANGKADFAGATGSVEVIHALDAKPPFKESLDGEIFQVMTIHNGLIPHYLMSRDWADEHGIRSFQDIADKKPPMNIAVNFRANLQSTLGMYANLFEQYGFTLEDVESWGGNVLRGNAALGLDAMADGRADVFINGGFLPSARVKKLARTREILWIDADEEHLRKAAHSVNYTTGSIPEGTYDFIDKEVPIQKMWNGVQAGPHVSEETVYKFLNAVYEQQNMIRSVHSSLREFGPEMMIWNPAGLPFHPGAERFYREKGLIE</sequence>
<accession>A0ABT7IGF3</accession>
<reference evidence="1 2" key="1">
    <citation type="submission" date="2023-06" db="EMBL/GenBank/DDBJ databases">
        <title>Marinobacter azerbaijanicus a moderately halophilic, isolated from Urmia Lake in Azerbaijan region of Iran.</title>
        <authorList>
            <person name="Sanchez-Porro C."/>
            <person name="Aghdam E.M."/>
            <person name="Saheb S.M."/>
            <person name="Tarhriz V."/>
            <person name="Kazemi E."/>
            <person name="Ammozegar M.A."/>
            <person name="Ventosa A."/>
            <person name="Hejazi M.S."/>
        </authorList>
    </citation>
    <scope>NUCLEOTIDE SEQUENCE [LARGE SCALE GENOMIC DNA]</scope>
    <source>
        <strain evidence="1 2">TBZ242</strain>
    </source>
</reference>
<dbReference type="Gene3D" id="3.40.190.10">
    <property type="entry name" value="Periplasmic binding protein-like II"/>
    <property type="match status" value="2"/>
</dbReference>
<evidence type="ECO:0000313" key="1">
    <source>
        <dbReference type="EMBL" id="MDL0433249.1"/>
    </source>
</evidence>
<name>A0ABT7IGF3_9GAMM</name>
<dbReference type="RefSeq" id="WP_285392894.1">
    <property type="nucleotide sequence ID" value="NZ_JASSVS010000012.1"/>
</dbReference>
<keyword evidence="2" id="KW-1185">Reference proteome</keyword>
<dbReference type="EMBL" id="JASSVS010000012">
    <property type="protein sequence ID" value="MDL0433249.1"/>
    <property type="molecule type" value="Genomic_DNA"/>
</dbReference>
<dbReference type="NCBIfam" id="TIGR02122">
    <property type="entry name" value="TRAP_TAXI"/>
    <property type="match status" value="1"/>
</dbReference>
<protein>
    <submittedName>
        <fullName evidence="1">TAXI family TRAP transporter solute-binding subunit</fullName>
    </submittedName>
</protein>
<proteinExistence type="predicted"/>
<dbReference type="PANTHER" id="PTHR42941:SF1">
    <property type="entry name" value="SLL1037 PROTEIN"/>
    <property type="match status" value="1"/>
</dbReference>